<evidence type="ECO:0000256" key="1">
    <source>
        <dbReference type="SAM" id="MobiDB-lite"/>
    </source>
</evidence>
<evidence type="ECO:0000313" key="2">
    <source>
        <dbReference type="EMBL" id="KAL3276122.1"/>
    </source>
</evidence>
<reference evidence="2 3" key="1">
    <citation type="journal article" date="2021" name="BMC Biol.">
        <title>Horizontally acquired antibacterial genes associated with adaptive radiation of ladybird beetles.</title>
        <authorList>
            <person name="Li H.S."/>
            <person name="Tang X.F."/>
            <person name="Huang Y.H."/>
            <person name="Xu Z.Y."/>
            <person name="Chen M.L."/>
            <person name="Du X.Y."/>
            <person name="Qiu B.Y."/>
            <person name="Chen P.T."/>
            <person name="Zhang W."/>
            <person name="Slipinski A."/>
            <person name="Escalona H.E."/>
            <person name="Waterhouse R.M."/>
            <person name="Zwick A."/>
            <person name="Pang H."/>
        </authorList>
    </citation>
    <scope>NUCLEOTIDE SEQUENCE [LARGE SCALE GENOMIC DNA]</scope>
    <source>
        <strain evidence="2">SYSU2018</strain>
    </source>
</reference>
<evidence type="ECO:0000313" key="3">
    <source>
        <dbReference type="Proteomes" id="UP001516400"/>
    </source>
</evidence>
<organism evidence="2 3">
    <name type="scientific">Cryptolaemus montrouzieri</name>
    <dbReference type="NCBI Taxonomy" id="559131"/>
    <lineage>
        <taxon>Eukaryota</taxon>
        <taxon>Metazoa</taxon>
        <taxon>Ecdysozoa</taxon>
        <taxon>Arthropoda</taxon>
        <taxon>Hexapoda</taxon>
        <taxon>Insecta</taxon>
        <taxon>Pterygota</taxon>
        <taxon>Neoptera</taxon>
        <taxon>Endopterygota</taxon>
        <taxon>Coleoptera</taxon>
        <taxon>Polyphaga</taxon>
        <taxon>Cucujiformia</taxon>
        <taxon>Coccinelloidea</taxon>
        <taxon>Coccinellidae</taxon>
        <taxon>Scymninae</taxon>
        <taxon>Scymnini</taxon>
        <taxon>Cryptolaemus</taxon>
    </lineage>
</organism>
<dbReference type="EMBL" id="JABFTP020000083">
    <property type="protein sequence ID" value="KAL3276122.1"/>
    <property type="molecule type" value="Genomic_DNA"/>
</dbReference>
<feature type="region of interest" description="Disordered" evidence="1">
    <location>
        <begin position="309"/>
        <end position="338"/>
    </location>
</feature>
<feature type="compositionally biased region" description="Basic and acidic residues" evidence="1">
    <location>
        <begin position="318"/>
        <end position="330"/>
    </location>
</feature>
<keyword evidence="3" id="KW-1185">Reference proteome</keyword>
<dbReference type="AlphaFoldDB" id="A0ABD2NBX2"/>
<protein>
    <submittedName>
        <fullName evidence="2">Uncharacterized protein</fullName>
    </submittedName>
</protein>
<comment type="caution">
    <text evidence="2">The sequence shown here is derived from an EMBL/GenBank/DDBJ whole genome shotgun (WGS) entry which is preliminary data.</text>
</comment>
<feature type="compositionally biased region" description="Basic and acidic residues" evidence="1">
    <location>
        <begin position="393"/>
        <end position="403"/>
    </location>
</feature>
<gene>
    <name evidence="2" type="ORF">HHI36_020842</name>
</gene>
<proteinExistence type="predicted"/>
<sequence length="747" mass="85943">MKQDYLEQSAQMQMMQIKYQSTCKELENFETTFKQHLEQSLKDEKPKRRTRKHKVTEDSDSTSSNEDDESEEEAKMIEIKLNELSENDSEQAEISRLENVIKSNKNNIDNLRLEIEKLTTLNNVLRKELKQTHEEKANLNVFWQEKTKGMENTWARTEMLLKSEIVELQMRLKMFTEKKESDLTENALDLSIDKKNISEIELKEQSDSESFENIDDIFEEMRLRHLISPMPLFDEDQIYIDNCSTDQIPPSLSLTETIPDINERNLSLLESPSKSKYTDRRKTLPDGPKNVLEVNKMLLEKARQLNATSFSPTGDVEEINKSNEIEKDSDNGIPVDSVSANASASESISELSFSIFDSCYETLESNPPSIEMASINVVAVEKQFSSEQKLIRSNESDQVEEAKNIPNEDIPESSHSRMSSATGIKTDYYYNLDNNIETESVFHSENKTSSSINGDSSLQNIENEMQLFDDDLRASLIDFCVFPLQESHESDFKPINSTQEMYLQLQKDEIGIGENKIETDITSHIKEQEHTNNLLHNDLENKKTAKIEIGLTNSPNLTNSNSSEMDFEDFTSMNDGDDTRRINQSKSCSLDDFLDIRLSKSYVECEDNFSRRESELERKKIKVEINNSLKTFDESLKVSSIEDTKEDTLNVCNQAQNDTESPEKPTNKTEIKQIPPKTHFEEFEKEQANTNQSLVCKSHLKNFKTVKLMKRRVLSSGNDSEEIETVKKVLRNGKLVQTKIKKYSLKS</sequence>
<feature type="region of interest" description="Disordered" evidence="1">
    <location>
        <begin position="36"/>
        <end position="73"/>
    </location>
</feature>
<feature type="compositionally biased region" description="Basic and acidic residues" evidence="1">
    <location>
        <begin position="36"/>
        <end position="46"/>
    </location>
</feature>
<dbReference type="Proteomes" id="UP001516400">
    <property type="component" value="Unassembled WGS sequence"/>
</dbReference>
<name>A0ABD2NBX2_9CUCU</name>
<accession>A0ABD2NBX2</accession>
<feature type="region of interest" description="Disordered" evidence="1">
    <location>
        <begin position="393"/>
        <end position="419"/>
    </location>
</feature>